<dbReference type="Proteomes" id="UP000799118">
    <property type="component" value="Unassembled WGS sequence"/>
</dbReference>
<gene>
    <name evidence="1" type="ORF">BT96DRAFT_139403</name>
</gene>
<evidence type="ECO:0000313" key="2">
    <source>
        <dbReference type="Proteomes" id="UP000799118"/>
    </source>
</evidence>
<dbReference type="EMBL" id="ML769525">
    <property type="protein sequence ID" value="KAE9395784.1"/>
    <property type="molecule type" value="Genomic_DNA"/>
</dbReference>
<reference evidence="1" key="1">
    <citation type="journal article" date="2019" name="Environ. Microbiol.">
        <title>Fungal ecological strategies reflected in gene transcription - a case study of two litter decomposers.</title>
        <authorList>
            <person name="Barbi F."/>
            <person name="Kohler A."/>
            <person name="Barry K."/>
            <person name="Baskaran P."/>
            <person name="Daum C."/>
            <person name="Fauchery L."/>
            <person name="Ihrmark K."/>
            <person name="Kuo A."/>
            <person name="LaButti K."/>
            <person name="Lipzen A."/>
            <person name="Morin E."/>
            <person name="Grigoriev I.V."/>
            <person name="Henrissat B."/>
            <person name="Lindahl B."/>
            <person name="Martin F."/>
        </authorList>
    </citation>
    <scope>NUCLEOTIDE SEQUENCE</scope>
    <source>
        <strain evidence="1">JB14</strain>
    </source>
</reference>
<dbReference type="OrthoDB" id="2880386at2759"/>
<evidence type="ECO:0000313" key="1">
    <source>
        <dbReference type="EMBL" id="KAE9395784.1"/>
    </source>
</evidence>
<dbReference type="AlphaFoldDB" id="A0A6A4HF98"/>
<protein>
    <submittedName>
        <fullName evidence="1">Uncharacterized protein</fullName>
    </submittedName>
</protein>
<proteinExistence type="predicted"/>
<name>A0A6A4HF98_9AGAR</name>
<accession>A0A6A4HF98</accession>
<sequence>MELEKAGCLSRFCLKISSLMRPTASYDDRSTAERYAFYERRIRGLSTAIWRTQIQPLPLGIPPKEGRGLRAYKGLATLLTTNSTEGGAVTVTGAPRIDSSSSSLHLTIISPRFLSTVQGSSSSQSHPRRIQLIGKPSISVEKISIDDGDSSIMQDLPELAQYGPASVDLVKHTVDVVQSLVVMSRSNPFSAESLAVCRFILSRCFVEVRARLDAARSLLDFHGSMTLVRVLRGWSPRPEDASMYRGAWEIVRDPYLAYELQQQRIPTREHSGETHFHFGVDTASSWMKTLCKSIENLQDSIGRYASNDPSGPHLTMMAKSMRILAHLLNTSPIRKIFDSRSLQSQLELLRKRRSHYSARREPTSPNLNIIEDERKAGETAGHHILRYLYSVVSWYNAASVDLPNIMMRLANSPPVLYMVKVPLG</sequence>
<keyword evidence="2" id="KW-1185">Reference proteome</keyword>
<organism evidence="1 2">
    <name type="scientific">Gymnopus androsaceus JB14</name>
    <dbReference type="NCBI Taxonomy" id="1447944"/>
    <lineage>
        <taxon>Eukaryota</taxon>
        <taxon>Fungi</taxon>
        <taxon>Dikarya</taxon>
        <taxon>Basidiomycota</taxon>
        <taxon>Agaricomycotina</taxon>
        <taxon>Agaricomycetes</taxon>
        <taxon>Agaricomycetidae</taxon>
        <taxon>Agaricales</taxon>
        <taxon>Marasmiineae</taxon>
        <taxon>Omphalotaceae</taxon>
        <taxon>Gymnopus</taxon>
    </lineage>
</organism>